<keyword evidence="2 3" id="KW-0472">Membrane</keyword>
<evidence type="ECO:0000313" key="5">
    <source>
        <dbReference type="EMBL" id="CAD9302208.1"/>
    </source>
</evidence>
<evidence type="ECO:0000256" key="3">
    <source>
        <dbReference type="SAM" id="Phobius"/>
    </source>
</evidence>
<proteinExistence type="predicted"/>
<feature type="domain" description="ABC transporter family G" evidence="4">
    <location>
        <begin position="18"/>
        <end position="135"/>
    </location>
</feature>
<accession>A0A7S1VJQ1</accession>
<dbReference type="Pfam" id="PF19055">
    <property type="entry name" value="ABC2_membrane_7"/>
    <property type="match status" value="1"/>
</dbReference>
<evidence type="ECO:0000256" key="1">
    <source>
        <dbReference type="ARBA" id="ARBA00022448"/>
    </source>
</evidence>
<keyword evidence="3" id="KW-0812">Transmembrane</keyword>
<feature type="transmembrane region" description="Helical" evidence="3">
    <location>
        <begin position="95"/>
        <end position="113"/>
    </location>
</feature>
<feature type="transmembrane region" description="Helical" evidence="3">
    <location>
        <begin position="56"/>
        <end position="83"/>
    </location>
</feature>
<keyword evidence="3" id="KW-1133">Transmembrane helix</keyword>
<protein>
    <recommendedName>
        <fullName evidence="4">ABC transporter family G domain-containing protein</fullName>
    </recommendedName>
</protein>
<dbReference type="EMBL" id="HBGL01011332">
    <property type="protein sequence ID" value="CAD9302208.1"/>
    <property type="molecule type" value="Transcribed_RNA"/>
</dbReference>
<name>A0A7S1VJQ1_9EUKA</name>
<reference evidence="5" key="1">
    <citation type="submission" date="2021-01" db="EMBL/GenBank/DDBJ databases">
        <authorList>
            <person name="Corre E."/>
            <person name="Pelletier E."/>
            <person name="Niang G."/>
            <person name="Scheremetjew M."/>
            <person name="Finn R."/>
            <person name="Kale V."/>
            <person name="Holt S."/>
            <person name="Cochrane G."/>
            <person name="Meng A."/>
            <person name="Brown T."/>
            <person name="Cohen L."/>
        </authorList>
    </citation>
    <scope>NUCLEOTIDE SEQUENCE</scope>
    <source>
        <strain evidence="5">ATCC 50979</strain>
    </source>
</reference>
<dbReference type="GO" id="GO:0140359">
    <property type="term" value="F:ABC-type transporter activity"/>
    <property type="evidence" value="ECO:0007669"/>
    <property type="project" value="InterPro"/>
</dbReference>
<feature type="transmembrane region" description="Helical" evidence="3">
    <location>
        <begin position="16"/>
        <end position="35"/>
    </location>
</feature>
<organism evidence="5">
    <name type="scientific">Sexangularia sp. CB-2014</name>
    <dbReference type="NCBI Taxonomy" id="1486929"/>
    <lineage>
        <taxon>Eukaryota</taxon>
        <taxon>Amoebozoa</taxon>
        <taxon>Tubulinea</taxon>
        <taxon>Elardia</taxon>
        <taxon>Arcellinida</taxon>
        <taxon>Arcellinida incertae sedis</taxon>
        <taxon>Sexangularia</taxon>
    </lineage>
</organism>
<evidence type="ECO:0000256" key="2">
    <source>
        <dbReference type="ARBA" id="ARBA00023136"/>
    </source>
</evidence>
<dbReference type="InterPro" id="IPR043926">
    <property type="entry name" value="ABCG_dom"/>
</dbReference>
<evidence type="ECO:0000259" key="4">
    <source>
        <dbReference type="Pfam" id="PF19055"/>
    </source>
</evidence>
<sequence>MIVGILVPFTSFRYRVQAILLTSLSCGLAASYRSLNTFGDKLSVIWRESRAGMNRPAFYLGTLTFEVLVPNIYLPFCLMMGLFFLLGPHGSFGEMYLAVTLGFWPFAALGRLMSMIMARETSQMATVLLIIGLHLNGSMLPTINELASFPSVNSETVARALLAASPARWLAEYMFAIELGAFPPSRELEADAELDFYSYRRDAPSIVSWALILQGIVFDALALAAMMLLHRPEQNRAKWKTVVKDRLAH</sequence>
<feature type="transmembrane region" description="Helical" evidence="3">
    <location>
        <begin position="206"/>
        <end position="229"/>
    </location>
</feature>
<gene>
    <name evidence="5" type="ORF">SSP0437_LOCUS8841</name>
</gene>
<keyword evidence="1" id="KW-0813">Transport</keyword>
<dbReference type="AlphaFoldDB" id="A0A7S1VJQ1"/>